<proteinExistence type="predicted"/>
<dbReference type="GO" id="GO:0090173">
    <property type="term" value="P:regulation of synaptonemal complex assembly"/>
    <property type="evidence" value="ECO:0007669"/>
    <property type="project" value="InterPro"/>
</dbReference>
<dbReference type="EMBL" id="JABCKV010000138">
    <property type="protein sequence ID" value="KAG5643053.1"/>
    <property type="molecule type" value="Genomic_DNA"/>
</dbReference>
<keyword evidence="2" id="KW-1185">Reference proteome</keyword>
<reference evidence="1" key="1">
    <citation type="submission" date="2020-07" db="EMBL/GenBank/DDBJ databases">
        <authorList>
            <person name="Nieuwenhuis M."/>
            <person name="Van De Peppel L.J.J."/>
        </authorList>
    </citation>
    <scope>NUCLEOTIDE SEQUENCE</scope>
    <source>
        <strain evidence="1">AP01</strain>
        <tissue evidence="1">Mycelium</tissue>
    </source>
</reference>
<dbReference type="InterPro" id="IPR039057">
    <property type="entry name" value="Spo22/ZIP4"/>
</dbReference>
<dbReference type="PANTHER" id="PTHR40375">
    <property type="entry name" value="SPORULATION-SPECIFIC PROTEIN 22"/>
    <property type="match status" value="1"/>
</dbReference>
<dbReference type="OrthoDB" id="65716at2759"/>
<dbReference type="PANTHER" id="PTHR40375:SF2">
    <property type="entry name" value="SPORULATION-SPECIFIC PROTEIN 22"/>
    <property type="match status" value="1"/>
</dbReference>
<sequence length="406" mass="45514">MPRIGCGIRTNEPGPLTAIRAVREMQKAPDFDRNMLLLATQISHQSDMKGILLSVLEALLKTLKLDNSGETVVEAMTLLRCIIRLALGLLVEPTANRATLIDTVVNHFQTARILTEAACAQKAMSLISKDVSWLWRTAYNCAVQGCSEWEQCEERIADLFDVAKDLLEALCQSSPVDVDPELYSHMINASFSAVSGHVFSVRETLGPDGKTDVAQLSAITAEITACKHRIRSIMEQGKILREDEILRVQYFIHILQVFEAEFLMQAKKWDQIPPLVKDIVSSGPLALGTYEAIADILVCPWDHVPTKIRADYSFIHPSSGRKEIARSMEGRFEALLRASLDYNHLSVEKFSRWLRAICTIILARNTAEDRVKAIGYLEQALSVIEDSHDTEEVRTSPAQYARELHR</sequence>
<comment type="caution">
    <text evidence="1">The sequence shown here is derived from an EMBL/GenBank/DDBJ whole genome shotgun (WGS) entry which is preliminary data.</text>
</comment>
<organism evidence="1 2">
    <name type="scientific">Asterophora parasitica</name>
    <dbReference type="NCBI Taxonomy" id="117018"/>
    <lineage>
        <taxon>Eukaryota</taxon>
        <taxon>Fungi</taxon>
        <taxon>Dikarya</taxon>
        <taxon>Basidiomycota</taxon>
        <taxon>Agaricomycotina</taxon>
        <taxon>Agaricomycetes</taxon>
        <taxon>Agaricomycetidae</taxon>
        <taxon>Agaricales</taxon>
        <taxon>Tricholomatineae</taxon>
        <taxon>Lyophyllaceae</taxon>
        <taxon>Asterophora</taxon>
    </lineage>
</organism>
<evidence type="ECO:0000313" key="1">
    <source>
        <dbReference type="EMBL" id="KAG5643053.1"/>
    </source>
</evidence>
<reference evidence="1" key="2">
    <citation type="submission" date="2021-10" db="EMBL/GenBank/DDBJ databases">
        <title>Phylogenomics reveals ancestral predisposition of the termite-cultivated fungus Termitomyces towards a domesticated lifestyle.</title>
        <authorList>
            <person name="Auxier B."/>
            <person name="Grum-Grzhimaylo A."/>
            <person name="Cardenas M.E."/>
            <person name="Lodge J.D."/>
            <person name="Laessoe T."/>
            <person name="Pedersen O."/>
            <person name="Smith M.E."/>
            <person name="Kuyper T.W."/>
            <person name="Franco-Molano E.A."/>
            <person name="Baroni T.J."/>
            <person name="Aanen D.K."/>
        </authorList>
    </citation>
    <scope>NUCLEOTIDE SEQUENCE</scope>
    <source>
        <strain evidence="1">AP01</strain>
        <tissue evidence="1">Mycelium</tissue>
    </source>
</reference>
<gene>
    <name evidence="1" type="ORF">DXG03_001631</name>
</gene>
<accession>A0A9P7G6I4</accession>
<protein>
    <submittedName>
        <fullName evidence="1">Uncharacterized protein</fullName>
    </submittedName>
</protein>
<dbReference type="AlphaFoldDB" id="A0A9P7G6I4"/>
<dbReference type="Proteomes" id="UP000775547">
    <property type="component" value="Unassembled WGS sequence"/>
</dbReference>
<evidence type="ECO:0000313" key="2">
    <source>
        <dbReference type="Proteomes" id="UP000775547"/>
    </source>
</evidence>
<name>A0A9P7G6I4_9AGAR</name>